<keyword evidence="3 7" id="KW-0350">Heme biosynthesis</keyword>
<keyword evidence="5 7" id="KW-0627">Porphyrin biosynthesis</keyword>
<evidence type="ECO:0000256" key="4">
    <source>
        <dbReference type="ARBA" id="ARBA00023239"/>
    </source>
</evidence>
<evidence type="ECO:0000256" key="6">
    <source>
        <dbReference type="ARBA" id="ARBA00024536"/>
    </source>
</evidence>
<dbReference type="InterPro" id="IPR001015">
    <property type="entry name" value="Ferrochelatase"/>
</dbReference>
<feature type="binding site" evidence="7">
    <location>
        <position position="194"/>
    </location>
    <ligand>
        <name>Fe(2+)</name>
        <dbReference type="ChEBI" id="CHEBI:29033"/>
    </ligand>
</feature>
<keyword evidence="7" id="KW-0963">Cytoplasm</keyword>
<proteinExistence type="inferred from homology"/>
<dbReference type="PANTHER" id="PTHR11108:SF1">
    <property type="entry name" value="FERROCHELATASE, MITOCHONDRIAL"/>
    <property type="match status" value="1"/>
</dbReference>
<comment type="subcellular location">
    <subcellularLocation>
        <location evidence="7">Cytoplasm</location>
    </subcellularLocation>
</comment>
<evidence type="ECO:0000256" key="7">
    <source>
        <dbReference type="HAMAP-Rule" id="MF_00323"/>
    </source>
</evidence>
<evidence type="ECO:0000256" key="3">
    <source>
        <dbReference type="ARBA" id="ARBA00023133"/>
    </source>
</evidence>
<feature type="binding site" evidence="7">
    <location>
        <position position="297"/>
    </location>
    <ligand>
        <name>Fe(2+)</name>
        <dbReference type="ChEBI" id="CHEBI:29033"/>
    </ligand>
</feature>
<protein>
    <recommendedName>
        <fullName evidence="7">Ferrochelatase</fullName>
        <ecNumber evidence="7">4.98.1.1</ecNumber>
    </recommendedName>
    <alternativeName>
        <fullName evidence="7">Heme synthase</fullName>
    </alternativeName>
    <alternativeName>
        <fullName evidence="7">Protoheme ferro-lyase</fullName>
    </alternativeName>
</protein>
<evidence type="ECO:0000313" key="10">
    <source>
        <dbReference type="Proteomes" id="UP000199045"/>
    </source>
</evidence>
<dbReference type="InterPro" id="IPR033659">
    <property type="entry name" value="Ferrochelatase_N"/>
</dbReference>
<evidence type="ECO:0000256" key="8">
    <source>
        <dbReference type="RuleBase" id="RU004185"/>
    </source>
</evidence>
<keyword evidence="4 7" id="KW-0456">Lyase</keyword>
<accession>A0A1G7W3V4</accession>
<dbReference type="Gene3D" id="3.40.50.1400">
    <property type="match status" value="2"/>
</dbReference>
<dbReference type="GO" id="GO:0005737">
    <property type="term" value="C:cytoplasm"/>
    <property type="evidence" value="ECO:0007669"/>
    <property type="project" value="UniProtKB-SubCell"/>
</dbReference>
<dbReference type="Pfam" id="PF00762">
    <property type="entry name" value="Ferrochelatase"/>
    <property type="match status" value="1"/>
</dbReference>
<dbReference type="HAMAP" id="MF_00323">
    <property type="entry name" value="Ferrochelatase"/>
    <property type="match status" value="1"/>
</dbReference>
<dbReference type="EMBL" id="FNBN01000005">
    <property type="protein sequence ID" value="SDG65850.1"/>
    <property type="molecule type" value="Genomic_DNA"/>
</dbReference>
<dbReference type="NCBIfam" id="TIGR00109">
    <property type="entry name" value="hemH"/>
    <property type="match status" value="1"/>
</dbReference>
<comment type="catalytic activity">
    <reaction evidence="6">
        <text>Fe-coproporphyrin III + 2 H(+) = coproporphyrin III + Fe(2+)</text>
        <dbReference type="Rhea" id="RHEA:49572"/>
        <dbReference type="ChEBI" id="CHEBI:15378"/>
        <dbReference type="ChEBI" id="CHEBI:29033"/>
        <dbReference type="ChEBI" id="CHEBI:68438"/>
        <dbReference type="ChEBI" id="CHEBI:131725"/>
        <dbReference type="EC" id="4.99.1.9"/>
    </reaction>
    <physiologicalReaction direction="right-to-left" evidence="6">
        <dbReference type="Rhea" id="RHEA:49574"/>
    </physiologicalReaction>
</comment>
<evidence type="ECO:0000256" key="1">
    <source>
        <dbReference type="ARBA" id="ARBA00007718"/>
    </source>
</evidence>
<dbReference type="AlphaFoldDB" id="A0A1G7W3V4"/>
<dbReference type="InterPro" id="IPR033644">
    <property type="entry name" value="Ferrochelatase_C"/>
</dbReference>
<comment type="pathway">
    <text evidence="7">Porphyrin-containing compound metabolism; protoheme biosynthesis; protoheme from protoporphyrin-IX: step 1/1.</text>
</comment>
<organism evidence="9 10">
    <name type="scientific">Chitinophaga filiformis</name>
    <name type="common">Myxococcus filiformis</name>
    <name type="synonym">Flexibacter filiformis</name>
    <dbReference type="NCBI Taxonomy" id="104663"/>
    <lineage>
        <taxon>Bacteria</taxon>
        <taxon>Pseudomonadati</taxon>
        <taxon>Bacteroidota</taxon>
        <taxon>Chitinophagia</taxon>
        <taxon>Chitinophagales</taxon>
        <taxon>Chitinophagaceae</taxon>
        <taxon>Chitinophaga</taxon>
    </lineage>
</organism>
<keyword evidence="7" id="KW-0479">Metal-binding</keyword>
<evidence type="ECO:0000256" key="5">
    <source>
        <dbReference type="ARBA" id="ARBA00023244"/>
    </source>
</evidence>
<dbReference type="RefSeq" id="WP_089835030.1">
    <property type="nucleotide sequence ID" value="NZ_FNBN01000005.1"/>
</dbReference>
<name>A0A1G7W3V4_CHIFI</name>
<dbReference type="STRING" id="104663.SAMN04488121_105390"/>
<dbReference type="Proteomes" id="UP000199045">
    <property type="component" value="Unassembled WGS sequence"/>
</dbReference>
<comment type="function">
    <text evidence="7">Catalyzes the ferrous insertion into protoporphyrin IX.</text>
</comment>
<dbReference type="UniPathway" id="UPA00252">
    <property type="reaction ID" value="UER00325"/>
</dbReference>
<dbReference type="CDD" id="cd03411">
    <property type="entry name" value="Ferrochelatase_N"/>
    <property type="match status" value="1"/>
</dbReference>
<dbReference type="GO" id="GO:0006783">
    <property type="term" value="P:heme biosynthetic process"/>
    <property type="evidence" value="ECO:0007669"/>
    <property type="project" value="UniProtKB-UniRule"/>
</dbReference>
<reference evidence="9 10" key="1">
    <citation type="submission" date="2016-10" db="EMBL/GenBank/DDBJ databases">
        <authorList>
            <person name="de Groot N.N."/>
        </authorList>
    </citation>
    <scope>NUCLEOTIDE SEQUENCE [LARGE SCALE GENOMIC DNA]</scope>
    <source>
        <strain evidence="9 10">DSM 527</strain>
    </source>
</reference>
<dbReference type="GO" id="GO:0004325">
    <property type="term" value="F:ferrochelatase activity"/>
    <property type="evidence" value="ECO:0007669"/>
    <property type="project" value="UniProtKB-UniRule"/>
</dbReference>
<dbReference type="CDD" id="cd00419">
    <property type="entry name" value="Ferrochelatase_C"/>
    <property type="match status" value="1"/>
</dbReference>
<gene>
    <name evidence="7" type="primary">hemH</name>
    <name evidence="9" type="ORF">SAMN04488121_105390</name>
</gene>
<dbReference type="OrthoDB" id="9809741at2"/>
<evidence type="ECO:0000313" key="9">
    <source>
        <dbReference type="EMBL" id="SDG65850.1"/>
    </source>
</evidence>
<dbReference type="PANTHER" id="PTHR11108">
    <property type="entry name" value="FERROCHELATASE"/>
    <property type="match status" value="1"/>
</dbReference>
<sequence length="343" mass="39252">MEAKSDKGIILMNLGSPDSTAVPDVKRYLNEFLMDKRVIDYPYLFRLLLIKGIIVPKRAPKSAEAYKSIWWEEGSPLIVLTKQLQNAVQHDLQMPVEISMRYGNPSQEAAYDSLLKQNPNLKEVILLPLYPHYAMSSYETAVEHAKAVHKKKGYTFNLSIVPPYYNEPDYINALAESMRPYLAQEYDHLLFSYHGVPERHIRKGDITGKHCLQVENCCKVDSPAHEFCYRHQVHVTSELVAEKLNIPREKWSVTFQSRLGREEWLKPYTAATLEELPKKGVKRLLVACPAFVSDCLETLEEIAVEGKHTFINSGGDSFTMIPCMNVHPLWVQAVVKWMTSLQS</sequence>
<comment type="similarity">
    <text evidence="1 7 8">Belongs to the ferrochelatase family.</text>
</comment>
<dbReference type="SUPFAM" id="SSF53800">
    <property type="entry name" value="Chelatase"/>
    <property type="match status" value="1"/>
</dbReference>
<dbReference type="EC" id="4.98.1.1" evidence="7"/>
<evidence type="ECO:0000256" key="2">
    <source>
        <dbReference type="ARBA" id="ARBA00023004"/>
    </source>
</evidence>
<dbReference type="GO" id="GO:0046872">
    <property type="term" value="F:metal ion binding"/>
    <property type="evidence" value="ECO:0007669"/>
    <property type="project" value="UniProtKB-KW"/>
</dbReference>
<keyword evidence="2 7" id="KW-0408">Iron</keyword>
<comment type="catalytic activity">
    <reaction evidence="7">
        <text>heme b + 2 H(+) = protoporphyrin IX + Fe(2+)</text>
        <dbReference type="Rhea" id="RHEA:22584"/>
        <dbReference type="ChEBI" id="CHEBI:15378"/>
        <dbReference type="ChEBI" id="CHEBI:29033"/>
        <dbReference type="ChEBI" id="CHEBI:57306"/>
        <dbReference type="ChEBI" id="CHEBI:60344"/>
        <dbReference type="EC" id="4.98.1.1"/>
    </reaction>
</comment>